<feature type="chain" id="PRO_5020775527" evidence="2">
    <location>
        <begin position="27"/>
        <end position="457"/>
    </location>
</feature>
<keyword evidence="1" id="KW-0175">Coiled coil</keyword>
<name>A0A4U1BP54_9GAMM</name>
<reference evidence="3 4" key="1">
    <citation type="submission" date="2019-04" db="EMBL/GenBank/DDBJ databases">
        <authorList>
            <person name="Hwang J.C."/>
        </authorList>
    </citation>
    <scope>NUCLEOTIDE SEQUENCE [LARGE SCALE GENOMIC DNA]</scope>
    <source>
        <strain evidence="3 4">IMCC35002</strain>
    </source>
</reference>
<feature type="signal peptide" evidence="2">
    <location>
        <begin position="1"/>
        <end position="26"/>
    </location>
</feature>
<keyword evidence="2" id="KW-0732">Signal</keyword>
<evidence type="ECO:0000256" key="2">
    <source>
        <dbReference type="SAM" id="SignalP"/>
    </source>
</evidence>
<comment type="caution">
    <text evidence="3">The sequence shown here is derived from an EMBL/GenBank/DDBJ whole genome shotgun (WGS) entry which is preliminary data.</text>
</comment>
<dbReference type="SUPFAM" id="SSF56935">
    <property type="entry name" value="Porins"/>
    <property type="match status" value="1"/>
</dbReference>
<dbReference type="InterPro" id="IPR010870">
    <property type="entry name" value="Porin_O/P"/>
</dbReference>
<dbReference type="Gene3D" id="2.40.160.10">
    <property type="entry name" value="Porin"/>
    <property type="match status" value="1"/>
</dbReference>
<keyword evidence="4" id="KW-1185">Reference proteome</keyword>
<gene>
    <name evidence="3" type="ORF">FCL42_07960</name>
</gene>
<dbReference type="RefSeq" id="WP_136862870.1">
    <property type="nucleotide sequence ID" value="NZ_SWCJ01000004.1"/>
</dbReference>
<evidence type="ECO:0000313" key="3">
    <source>
        <dbReference type="EMBL" id="TKB56141.1"/>
    </source>
</evidence>
<evidence type="ECO:0000313" key="4">
    <source>
        <dbReference type="Proteomes" id="UP000305675"/>
    </source>
</evidence>
<organism evidence="3 4">
    <name type="scientific">Ferrimonas aestuarii</name>
    <dbReference type="NCBI Taxonomy" id="2569539"/>
    <lineage>
        <taxon>Bacteria</taxon>
        <taxon>Pseudomonadati</taxon>
        <taxon>Pseudomonadota</taxon>
        <taxon>Gammaproteobacteria</taxon>
        <taxon>Alteromonadales</taxon>
        <taxon>Ferrimonadaceae</taxon>
        <taxon>Ferrimonas</taxon>
    </lineage>
</organism>
<accession>A0A4U1BP54</accession>
<protein>
    <submittedName>
        <fullName evidence="3">Carbohydrate porin</fullName>
    </submittedName>
</protein>
<dbReference type="Pfam" id="PF07396">
    <property type="entry name" value="Porin_O_P"/>
    <property type="match status" value="1"/>
</dbReference>
<dbReference type="AlphaFoldDB" id="A0A4U1BP54"/>
<proteinExistence type="predicted"/>
<dbReference type="InterPro" id="IPR023614">
    <property type="entry name" value="Porin_dom_sf"/>
</dbReference>
<evidence type="ECO:0000256" key="1">
    <source>
        <dbReference type="SAM" id="Coils"/>
    </source>
</evidence>
<dbReference type="EMBL" id="SWCJ01000004">
    <property type="protein sequence ID" value="TKB56141.1"/>
    <property type="molecule type" value="Genomic_DNA"/>
</dbReference>
<dbReference type="Proteomes" id="UP000305675">
    <property type="component" value="Unassembled WGS sequence"/>
</dbReference>
<dbReference type="OrthoDB" id="9807854at2"/>
<sequence>MARTNVTSVALAVSLALGGFASQAMATDSQKITELEQRLEALEIELIEARDAAKKQDRVKFSKSSPTPKFVSKDGRSTMEFKARIQADYMDADEIGTGKKASMDDAEKATEIRRLRFGLEGQFSRDWEYELELDFAENEVDVKDANVTWEGWENQKLTLGFQKYAFGLTNTQSSAHQVMMERPSVDTFSADRAMGAQWRYRGNNWVFSLGLGMDYSETEETIIEFEEKDGEIEEIGLEDESIYGESMFYTTRFTYTPINSNNNLLHLGASYMMMDLDRDTQEMRFRARPAAKYTGRMVDTGNFDSTGSDTYGIEAIYQHRNFMLLGEYMNSTADQIDDEDVEVDAYYATASYVLTGEQWRYSGKKGVMKSPRPGQAISEGGWGAWEVAVRYEQANFLEDHMKYGGDLTTLVFGVNWYMENNLKMQLNYIDAEADNKVKDEYSTQDTNILQARLQFAF</sequence>
<feature type="coiled-coil region" evidence="1">
    <location>
        <begin position="25"/>
        <end position="59"/>
    </location>
</feature>